<dbReference type="SUPFAM" id="SSF56801">
    <property type="entry name" value="Acetyl-CoA synthetase-like"/>
    <property type="match status" value="2"/>
</dbReference>
<dbReference type="PROSITE" id="PS00455">
    <property type="entry name" value="AMP_BINDING"/>
    <property type="match status" value="1"/>
</dbReference>
<dbReference type="FunFam" id="2.30.38.10:FF:000001">
    <property type="entry name" value="Non-ribosomal peptide synthetase PvdI"/>
    <property type="match status" value="1"/>
</dbReference>
<dbReference type="Gene3D" id="3.40.50.12780">
    <property type="entry name" value="N-terminal domain of ligase-like"/>
    <property type="match status" value="2"/>
</dbReference>
<accession>A0A7I9VNS6</accession>
<dbReference type="InterPro" id="IPR001242">
    <property type="entry name" value="Condensation_dom"/>
</dbReference>
<dbReference type="Gene3D" id="3.30.559.30">
    <property type="entry name" value="Nonribosomal peptide synthetase, condensation domain"/>
    <property type="match status" value="2"/>
</dbReference>
<dbReference type="SUPFAM" id="SSF52777">
    <property type="entry name" value="CoA-dependent acyltransferases"/>
    <property type="match status" value="4"/>
</dbReference>
<dbReference type="Gene3D" id="2.30.38.10">
    <property type="entry name" value="Luciferase, Domain 3"/>
    <property type="match status" value="1"/>
</dbReference>
<dbReference type="InterPro" id="IPR045851">
    <property type="entry name" value="AMP-bd_C_sf"/>
</dbReference>
<dbReference type="FunFam" id="3.40.50.12780:FF:000012">
    <property type="entry name" value="Non-ribosomal peptide synthetase"/>
    <property type="match status" value="1"/>
</dbReference>
<dbReference type="InterPro" id="IPR036736">
    <property type="entry name" value="ACP-like_sf"/>
</dbReference>
<dbReference type="InterPro" id="IPR023213">
    <property type="entry name" value="CAT-like_dom_sf"/>
</dbReference>
<comment type="similarity">
    <text evidence="2">Belongs to the ATP-dependent AMP-binding enzyme family.</text>
</comment>
<dbReference type="SMART" id="SM00823">
    <property type="entry name" value="PKS_PP"/>
    <property type="match status" value="2"/>
</dbReference>
<dbReference type="GO" id="GO:0043041">
    <property type="term" value="P:amino acid activation for nonribosomal peptide biosynthetic process"/>
    <property type="evidence" value="ECO:0007669"/>
    <property type="project" value="TreeGrafter"/>
</dbReference>
<dbReference type="EMBL" id="BJTG01000005">
    <property type="protein sequence ID" value="GEJ57769.1"/>
    <property type="molecule type" value="Genomic_DNA"/>
</dbReference>
<dbReference type="InterPro" id="IPR020845">
    <property type="entry name" value="AMP-binding_CS"/>
</dbReference>
<keyword evidence="3" id="KW-0596">Phosphopantetheine</keyword>
<dbReference type="InterPro" id="IPR010071">
    <property type="entry name" value="AA_adenyl_dom"/>
</dbReference>
<dbReference type="FunFam" id="1.10.1200.10:FF:000005">
    <property type="entry name" value="Nonribosomal peptide synthetase 1"/>
    <property type="match status" value="1"/>
</dbReference>
<dbReference type="PROSITE" id="PS50075">
    <property type="entry name" value="CARRIER"/>
    <property type="match status" value="2"/>
</dbReference>
<dbReference type="PANTHER" id="PTHR45527">
    <property type="entry name" value="NONRIBOSOMAL PEPTIDE SYNTHETASE"/>
    <property type="match status" value="1"/>
</dbReference>
<dbReference type="GO" id="GO:0044550">
    <property type="term" value="P:secondary metabolite biosynthetic process"/>
    <property type="evidence" value="ECO:0007669"/>
    <property type="project" value="UniProtKB-ARBA"/>
</dbReference>
<dbReference type="Gene3D" id="3.30.300.30">
    <property type="match status" value="2"/>
</dbReference>
<comment type="caution">
    <text evidence="6">The sequence shown here is derived from an EMBL/GenBank/DDBJ whole genome shotgun (WGS) entry which is preliminary data.</text>
</comment>
<dbReference type="RefSeq" id="WP_176065641.1">
    <property type="nucleotide sequence ID" value="NZ_BJTG01000005.1"/>
</dbReference>
<dbReference type="Gene3D" id="3.40.50.980">
    <property type="match status" value="2"/>
</dbReference>
<sequence length="2142" mass="228419">MSTTDAIEAIFPLAPMQEGMVFHALQSPGTALYHEQLSVPLEGDLDPGAFARAWSWLAERHAVLRTAFAWKSPRQMLQVVQRRAALVPRCEDWRALHPPAQEERLAAFLEADRREGFDLARAPLTRVALLRTGERSWQLVWSIHHALVDGWSSALLLAELLEAYQALRTGRTPELPPVRPFRDFVSWLQRRDASGDEAFWRAALAGFAEPTPLVMARAAGRPGAPHATESLRLSSEATAALQRLAREERLTPATLVQGAFALLLARYAGQDDVLFGATVSGRPAELQGVERMVGLFINTIPVRARLERAAPAAAWLRGLQEAQLSARQHEHAPLVRIRGWAEVPARSPLFESLLVFENYPFASGLRRPGGPLRFGSPRTHSRTNYPLTVTAALDPELVLGALHDTSRLDGAAVRRMLRHLANLLEALAAQPGAPLGALPLLSGGERRAIEGWSRGAPAAPGLSSAPQLLAARAAERPDALAAETPAERLTYRELSARAHRLARHLAARGLRPGEPVGLCLEPGANLVVAMAGVLEAGGAFLPLDPASPPQRLAFILAEARPALVLAERATLGRLPASDAAAIVIDGEDAAALAREEAVPLGRAIAPGDPAYVIYTSGSTGEPKGAVLHHGGLCNFAAAFVGAAALGPNDRVLQFASPSFDASVAEVWSTFAAGAALVVPPREVRASPRDLERFLVEARITSATFPPSLLAVLSPEAVPGLRSVVTAGEACPVEVARRWSRGRRLVNFYGPTETSIGAAWHLVGELPADAAGVPIGRPVAGGTCWVLGPDLAPVPAGVPGELCVGGAGVGLGYLGRPALTAERFVRDPFEPGRRLYRTGDRARWSAEGALEFLGRLDDQLKVRGFRIEPGEVEAALTQHPALAAAAVAARADGQGEAQLVAWVLPRAGATAPGAAELRRHLRGRLPEWMVPARFVAVSELPVNASGKVDRRRLPDPDARSARHVAPRTPVEEVLCALFAHVLGVERVGVEDDFFALGGHSLKATQLAARVRDALGAELPLQAIFETPTVAALASVAGEKRPVAAPPILPRPAGEPRVASFAQQRLWFLEELAPGTPRHNIPAAVRLAGSLAPAALARALAALVRRHEVLRTRLAPSGGLPVPVVDEDAEAPLPVEDLSCLEEPAREARLRERLAELAREPLDLAAGPVLRARLLRLSPEEHVLSLVVHHAATDGWSMGVAVRELGALYQAAVAGRPAELAPLPLQYADYARWQRAWLQGDALEEQLGYWRERLRGAPPLLALPTDRPRPPVATDRGGHVRFLLPEALLRPLWRVGRAEGATPFMTLLAAFQVLLGRLAGQEDVSVGTPIANRTRAELEGLVGFFANTLVLRGDLGGDPTFRDLVARTRAAALGAYAHQDVPFEMVVEALQPRRALSHSPLFQVMFVLDDTPREPLRLPGLTLAPLEAETGSAAFDLTLALAAAEGGLDATLEYNADLFDAATAERIAAQLRTLLAGIAADPDRRISALPLLGDDERRRLTSEWAAAPAPEPADRSFAARFARQAAAAPDAVALTFQGRAVSYGELDRRAEHLARRLARRGAGPGALVGVSAERSVEAVVAALGVMKAGGCYLPLDPAYPAQRLAFMVEDSRVALLVTQPHLAARLPGIASVVLVDDPAAEEAGGTAEALLAARAPGPEDVAYAIYTSGSTGKPKAALLKHRGLVNLSEAQREAFGVGPGSRVLQFSPFSFDASVWELAMALGNGATLCLAPQEVLASSIELTALLREQRITHVTLPPSVLAVLAPEELPELGTVISAGEACTRKLVERWAPGRRFWNAYGPTETTVCATMGPCSAEDARPPSIGKPIANARAYVLDARPPSIGKPIANARAYVLDARQRPVPVGVPGELCIGGVGVARGYLHRPELTVERFLPDPFQPGGRLYRTGDLARWRADGTIEFLGRIDQQVKVRGFRIEPAEVEAALRRHPAVRECVVLAREDRPGEARLVAYVEHGDAPAPSAAELKAAVRAELPEHMLPTGYVCLAKLPLSPSGKVDRAALPAPEARSERAYVAPRTEVEEKLAELCAGLLGVERVGVEDDFFELGGHSLLATQLLSRVRDAFDVELPLRVLFEGPSIAQLAQAVETARAGRLDAAELAALVDEVEALPEEPAAAQGAGEAGERP</sequence>
<keyword evidence="4" id="KW-0597">Phosphoprotein</keyword>
<dbReference type="Pfam" id="PF00550">
    <property type="entry name" value="PP-binding"/>
    <property type="match status" value="2"/>
</dbReference>
<dbReference type="Proteomes" id="UP000503640">
    <property type="component" value="Unassembled WGS sequence"/>
</dbReference>
<dbReference type="GO" id="GO:0031177">
    <property type="term" value="F:phosphopantetheine binding"/>
    <property type="evidence" value="ECO:0007669"/>
    <property type="project" value="InterPro"/>
</dbReference>
<dbReference type="FunFam" id="3.30.300.30:FF:000010">
    <property type="entry name" value="Enterobactin synthetase component F"/>
    <property type="match status" value="1"/>
</dbReference>
<dbReference type="FunFam" id="3.40.50.980:FF:000001">
    <property type="entry name" value="Non-ribosomal peptide synthetase"/>
    <property type="match status" value="2"/>
</dbReference>
<evidence type="ECO:0000313" key="7">
    <source>
        <dbReference type="Proteomes" id="UP000503640"/>
    </source>
</evidence>
<gene>
    <name evidence="6" type="ORF">AMYX_25100</name>
</gene>
<dbReference type="SUPFAM" id="SSF47336">
    <property type="entry name" value="ACP-like"/>
    <property type="match status" value="2"/>
</dbReference>
<dbReference type="InterPro" id="IPR006162">
    <property type="entry name" value="Ppantetheine_attach_site"/>
</dbReference>
<evidence type="ECO:0000256" key="3">
    <source>
        <dbReference type="ARBA" id="ARBA00022450"/>
    </source>
</evidence>
<dbReference type="InterPro" id="IPR042099">
    <property type="entry name" value="ANL_N_sf"/>
</dbReference>
<evidence type="ECO:0000256" key="1">
    <source>
        <dbReference type="ARBA" id="ARBA00001957"/>
    </source>
</evidence>
<dbReference type="Pfam" id="PF13193">
    <property type="entry name" value="AMP-binding_C"/>
    <property type="match status" value="2"/>
</dbReference>
<reference evidence="7" key="1">
    <citation type="journal article" date="2020" name="Appl. Environ. Microbiol.">
        <title>Diazotrophic Anaeromyxobacter Isolates from Soils.</title>
        <authorList>
            <person name="Masuda Y."/>
            <person name="Yamanaka H."/>
            <person name="Xu Z.X."/>
            <person name="Shiratori Y."/>
            <person name="Aono T."/>
            <person name="Amachi S."/>
            <person name="Senoo K."/>
            <person name="Itoh H."/>
        </authorList>
    </citation>
    <scope>NUCLEOTIDE SEQUENCE [LARGE SCALE GENOMIC DNA]</scope>
    <source>
        <strain evidence="7">R267</strain>
    </source>
</reference>
<dbReference type="FunFam" id="3.30.559.10:FF:000012">
    <property type="entry name" value="Non-ribosomal peptide synthetase"/>
    <property type="match status" value="1"/>
</dbReference>
<dbReference type="CDD" id="cd05930">
    <property type="entry name" value="A_NRPS"/>
    <property type="match status" value="2"/>
</dbReference>
<dbReference type="InterPro" id="IPR020806">
    <property type="entry name" value="PKS_PP-bd"/>
</dbReference>
<dbReference type="FunFam" id="1.10.1200.10:FF:000016">
    <property type="entry name" value="Non-ribosomal peptide synthase"/>
    <property type="match status" value="1"/>
</dbReference>
<evidence type="ECO:0000259" key="5">
    <source>
        <dbReference type="PROSITE" id="PS50075"/>
    </source>
</evidence>
<dbReference type="InterPro" id="IPR025110">
    <property type="entry name" value="AMP-bd_C"/>
</dbReference>
<keyword evidence="7" id="KW-1185">Reference proteome</keyword>
<organism evidence="6 7">
    <name type="scientific">Anaeromyxobacter diazotrophicus</name>
    <dbReference type="NCBI Taxonomy" id="2590199"/>
    <lineage>
        <taxon>Bacteria</taxon>
        <taxon>Pseudomonadati</taxon>
        <taxon>Myxococcota</taxon>
        <taxon>Myxococcia</taxon>
        <taxon>Myxococcales</taxon>
        <taxon>Cystobacterineae</taxon>
        <taxon>Anaeromyxobacteraceae</taxon>
        <taxon>Anaeromyxobacter</taxon>
    </lineage>
</organism>
<name>A0A7I9VNS6_9BACT</name>
<protein>
    <recommendedName>
        <fullName evidence="5">Carrier domain-containing protein</fullName>
    </recommendedName>
</protein>
<dbReference type="GO" id="GO:0072330">
    <property type="term" value="P:monocarboxylic acid biosynthetic process"/>
    <property type="evidence" value="ECO:0007669"/>
    <property type="project" value="UniProtKB-ARBA"/>
</dbReference>
<feature type="domain" description="Carrier" evidence="5">
    <location>
        <begin position="964"/>
        <end position="1039"/>
    </location>
</feature>
<dbReference type="CDD" id="cd19543">
    <property type="entry name" value="DCL_NRPS"/>
    <property type="match status" value="1"/>
</dbReference>
<dbReference type="Pfam" id="PF00501">
    <property type="entry name" value="AMP-binding"/>
    <property type="match status" value="3"/>
</dbReference>
<dbReference type="Gene3D" id="3.30.559.10">
    <property type="entry name" value="Chloramphenicol acetyltransferase-like domain"/>
    <property type="match status" value="2"/>
</dbReference>
<dbReference type="GO" id="GO:0003824">
    <property type="term" value="F:catalytic activity"/>
    <property type="evidence" value="ECO:0007669"/>
    <property type="project" value="InterPro"/>
</dbReference>
<dbReference type="Pfam" id="PF00668">
    <property type="entry name" value="Condensation"/>
    <property type="match status" value="2"/>
</dbReference>
<dbReference type="InterPro" id="IPR000873">
    <property type="entry name" value="AMP-dep_synth/lig_dom"/>
</dbReference>
<evidence type="ECO:0000256" key="2">
    <source>
        <dbReference type="ARBA" id="ARBA00006432"/>
    </source>
</evidence>
<evidence type="ECO:0000256" key="4">
    <source>
        <dbReference type="ARBA" id="ARBA00022553"/>
    </source>
</evidence>
<dbReference type="PANTHER" id="PTHR45527:SF1">
    <property type="entry name" value="FATTY ACID SYNTHASE"/>
    <property type="match status" value="1"/>
</dbReference>
<evidence type="ECO:0000313" key="6">
    <source>
        <dbReference type="EMBL" id="GEJ57769.1"/>
    </source>
</evidence>
<dbReference type="PROSITE" id="PS00012">
    <property type="entry name" value="PHOSPHOPANTETHEINE"/>
    <property type="match status" value="2"/>
</dbReference>
<comment type="cofactor">
    <cofactor evidence="1">
        <name>pantetheine 4'-phosphate</name>
        <dbReference type="ChEBI" id="CHEBI:47942"/>
    </cofactor>
</comment>
<feature type="domain" description="Carrier" evidence="5">
    <location>
        <begin position="2031"/>
        <end position="2106"/>
    </location>
</feature>
<dbReference type="Gene3D" id="1.10.1200.10">
    <property type="entry name" value="ACP-like"/>
    <property type="match status" value="2"/>
</dbReference>
<proteinExistence type="inferred from homology"/>
<dbReference type="NCBIfam" id="TIGR01733">
    <property type="entry name" value="AA-adenyl-dom"/>
    <property type="match status" value="1"/>
</dbReference>
<dbReference type="GO" id="GO:0005829">
    <property type="term" value="C:cytosol"/>
    <property type="evidence" value="ECO:0007669"/>
    <property type="project" value="TreeGrafter"/>
</dbReference>
<dbReference type="CDD" id="cd19531">
    <property type="entry name" value="LCL_NRPS-like"/>
    <property type="match status" value="1"/>
</dbReference>
<dbReference type="InterPro" id="IPR009081">
    <property type="entry name" value="PP-bd_ACP"/>
</dbReference>